<dbReference type="InterPro" id="IPR044666">
    <property type="entry name" value="Cyclophilin_A-like"/>
</dbReference>
<dbReference type="GO" id="GO:0016853">
    <property type="term" value="F:isomerase activity"/>
    <property type="evidence" value="ECO:0007669"/>
    <property type="project" value="UniProtKB-KW"/>
</dbReference>
<name>A0ABP7L0S4_9SPHN</name>
<protein>
    <recommendedName>
        <fullName evidence="4">Peptidyl-prolyl cis-trans isomerase</fullName>
        <shortName evidence="4">PPIase</shortName>
        <ecNumber evidence="4">5.2.1.8</ecNumber>
    </recommendedName>
</protein>
<dbReference type="EC" id="5.2.1.8" evidence="4"/>
<keyword evidence="7" id="KW-1185">Reference proteome</keyword>
<dbReference type="PRINTS" id="PR00153">
    <property type="entry name" value="CSAPPISMRASE"/>
</dbReference>
<reference evidence="7" key="1">
    <citation type="journal article" date="2019" name="Int. J. Syst. Evol. Microbiol.">
        <title>The Global Catalogue of Microorganisms (GCM) 10K type strain sequencing project: providing services to taxonomists for standard genome sequencing and annotation.</title>
        <authorList>
            <consortium name="The Broad Institute Genomics Platform"/>
            <consortium name="The Broad Institute Genome Sequencing Center for Infectious Disease"/>
            <person name="Wu L."/>
            <person name="Ma J."/>
        </authorList>
    </citation>
    <scope>NUCLEOTIDE SEQUENCE [LARGE SCALE GENOMIC DNA]</scope>
    <source>
        <strain evidence="7">JCM 17543</strain>
    </source>
</reference>
<evidence type="ECO:0000256" key="3">
    <source>
        <dbReference type="ARBA" id="ARBA00023235"/>
    </source>
</evidence>
<gene>
    <name evidence="6" type="ORF">GCM10022276_08840</name>
</gene>
<evidence type="ECO:0000313" key="6">
    <source>
        <dbReference type="EMBL" id="GAA3891968.1"/>
    </source>
</evidence>
<dbReference type="EMBL" id="BAABBM010000001">
    <property type="protein sequence ID" value="GAA3891968.1"/>
    <property type="molecule type" value="Genomic_DNA"/>
</dbReference>
<keyword evidence="3 4" id="KW-0413">Isomerase</keyword>
<accession>A0ABP7L0S4</accession>
<dbReference type="PROSITE" id="PS00170">
    <property type="entry name" value="CSA_PPIASE_1"/>
    <property type="match status" value="1"/>
</dbReference>
<comment type="similarity">
    <text evidence="1 4">Belongs to the cyclophilin-type PPIase family.</text>
</comment>
<dbReference type="Proteomes" id="UP001500827">
    <property type="component" value="Unassembled WGS sequence"/>
</dbReference>
<dbReference type="PANTHER" id="PTHR45625:SF4">
    <property type="entry name" value="PEPTIDYLPROLYL ISOMERASE DOMAIN AND WD REPEAT-CONTAINING PROTEIN 1"/>
    <property type="match status" value="1"/>
</dbReference>
<comment type="caution">
    <text evidence="6">The sequence shown here is derived from an EMBL/GenBank/DDBJ whole genome shotgun (WGS) entry which is preliminary data.</text>
</comment>
<proteinExistence type="inferred from homology"/>
<evidence type="ECO:0000313" key="7">
    <source>
        <dbReference type="Proteomes" id="UP001500827"/>
    </source>
</evidence>
<dbReference type="InterPro" id="IPR002130">
    <property type="entry name" value="Cyclophilin-type_PPIase_dom"/>
</dbReference>
<feature type="domain" description="PPIase cyclophilin-type" evidence="5">
    <location>
        <begin position="54"/>
        <end position="198"/>
    </location>
</feature>
<feature type="signal peptide" evidence="4">
    <location>
        <begin position="1"/>
        <end position="23"/>
    </location>
</feature>
<comment type="catalytic activity">
    <reaction evidence="4">
        <text>[protein]-peptidylproline (omega=180) = [protein]-peptidylproline (omega=0)</text>
        <dbReference type="Rhea" id="RHEA:16237"/>
        <dbReference type="Rhea" id="RHEA-COMP:10747"/>
        <dbReference type="Rhea" id="RHEA-COMP:10748"/>
        <dbReference type="ChEBI" id="CHEBI:83833"/>
        <dbReference type="ChEBI" id="CHEBI:83834"/>
        <dbReference type="EC" id="5.2.1.8"/>
    </reaction>
</comment>
<dbReference type="Pfam" id="PF00160">
    <property type="entry name" value="Pro_isomerase"/>
    <property type="match status" value="1"/>
</dbReference>
<sequence>MFKALFALPFAALALIAAAPKQAPVAPPEPSLVAPADVVANPANKLSLELSNGGTVVIQMRPDLAPNHVQRVQTLVRQGFYNGLTFHRVVPGFMAQGGDPKGTGEGGSSLPDLKAEFTSVPFMRGTVAAARTQEPDTANSQFFIMFAPNPGIDGQYTIWGRVISGMDAVDAIAVGEPPANPTKIIRATLGDMAAAPAK</sequence>
<evidence type="ECO:0000256" key="2">
    <source>
        <dbReference type="ARBA" id="ARBA00023110"/>
    </source>
</evidence>
<dbReference type="InterPro" id="IPR020892">
    <property type="entry name" value="Cyclophilin-type_PPIase_CS"/>
</dbReference>
<comment type="function">
    <text evidence="4">PPIases accelerate the folding of proteins. It catalyzes the cis-trans isomerization of proline imidic peptide bonds in oligopeptides.</text>
</comment>
<organism evidence="6 7">
    <name type="scientific">Sphingomonas limnosediminicola</name>
    <dbReference type="NCBI Taxonomy" id="940133"/>
    <lineage>
        <taxon>Bacteria</taxon>
        <taxon>Pseudomonadati</taxon>
        <taxon>Pseudomonadota</taxon>
        <taxon>Alphaproteobacteria</taxon>
        <taxon>Sphingomonadales</taxon>
        <taxon>Sphingomonadaceae</taxon>
        <taxon>Sphingomonas</taxon>
    </lineage>
</organism>
<keyword evidence="4" id="KW-0732">Signal</keyword>
<evidence type="ECO:0000256" key="1">
    <source>
        <dbReference type="ARBA" id="ARBA00007365"/>
    </source>
</evidence>
<dbReference type="CDD" id="cd00317">
    <property type="entry name" value="cyclophilin"/>
    <property type="match status" value="1"/>
</dbReference>
<evidence type="ECO:0000256" key="4">
    <source>
        <dbReference type="RuleBase" id="RU363019"/>
    </source>
</evidence>
<feature type="chain" id="PRO_5044990592" description="Peptidyl-prolyl cis-trans isomerase" evidence="4">
    <location>
        <begin position="24"/>
        <end position="198"/>
    </location>
</feature>
<dbReference type="InterPro" id="IPR029000">
    <property type="entry name" value="Cyclophilin-like_dom_sf"/>
</dbReference>
<dbReference type="Gene3D" id="2.40.100.10">
    <property type="entry name" value="Cyclophilin-like"/>
    <property type="match status" value="1"/>
</dbReference>
<dbReference type="SUPFAM" id="SSF50891">
    <property type="entry name" value="Cyclophilin-like"/>
    <property type="match status" value="1"/>
</dbReference>
<dbReference type="RefSeq" id="WP_344698478.1">
    <property type="nucleotide sequence ID" value="NZ_BAABBM010000001.1"/>
</dbReference>
<dbReference type="PROSITE" id="PS50072">
    <property type="entry name" value="CSA_PPIASE_2"/>
    <property type="match status" value="1"/>
</dbReference>
<dbReference type="PANTHER" id="PTHR45625">
    <property type="entry name" value="PEPTIDYL-PROLYL CIS-TRANS ISOMERASE-RELATED"/>
    <property type="match status" value="1"/>
</dbReference>
<evidence type="ECO:0000259" key="5">
    <source>
        <dbReference type="PROSITE" id="PS50072"/>
    </source>
</evidence>
<keyword evidence="2 4" id="KW-0697">Rotamase</keyword>